<dbReference type="InterPro" id="IPR037278">
    <property type="entry name" value="ARFGAP/RecO"/>
</dbReference>
<evidence type="ECO:0000256" key="4">
    <source>
        <dbReference type="ARBA" id="ARBA00022833"/>
    </source>
</evidence>
<evidence type="ECO:0000256" key="3">
    <source>
        <dbReference type="ARBA" id="ARBA00022771"/>
    </source>
</evidence>
<dbReference type="PRINTS" id="PR00405">
    <property type="entry name" value="REVINTRACTNG"/>
</dbReference>
<evidence type="ECO:0000259" key="6">
    <source>
        <dbReference type="PROSITE" id="PS50115"/>
    </source>
</evidence>
<dbReference type="PANTHER" id="PTHR46134">
    <property type="entry name" value="DRONGO, ISOFORM F"/>
    <property type="match status" value="1"/>
</dbReference>
<name>A0ABV0N645_9TELE</name>
<keyword evidence="8" id="KW-1185">Reference proteome</keyword>
<evidence type="ECO:0000256" key="1">
    <source>
        <dbReference type="ARBA" id="ARBA00022723"/>
    </source>
</evidence>
<feature type="domain" description="Arf-GAP" evidence="6">
    <location>
        <begin position="11"/>
        <end position="60"/>
    </location>
</feature>
<evidence type="ECO:0000313" key="7">
    <source>
        <dbReference type="EMBL" id="MEQ2166048.1"/>
    </source>
</evidence>
<dbReference type="SUPFAM" id="SSF57863">
    <property type="entry name" value="ArfGap/RecO-like zinc finger"/>
    <property type="match status" value="1"/>
</dbReference>
<dbReference type="InterPro" id="IPR038508">
    <property type="entry name" value="ArfGAP_dom_sf"/>
</dbReference>
<organism evidence="7 8">
    <name type="scientific">Goodea atripinnis</name>
    <dbReference type="NCBI Taxonomy" id="208336"/>
    <lineage>
        <taxon>Eukaryota</taxon>
        <taxon>Metazoa</taxon>
        <taxon>Chordata</taxon>
        <taxon>Craniata</taxon>
        <taxon>Vertebrata</taxon>
        <taxon>Euteleostomi</taxon>
        <taxon>Actinopterygii</taxon>
        <taxon>Neopterygii</taxon>
        <taxon>Teleostei</taxon>
        <taxon>Neoteleostei</taxon>
        <taxon>Acanthomorphata</taxon>
        <taxon>Ovalentaria</taxon>
        <taxon>Atherinomorphae</taxon>
        <taxon>Cyprinodontiformes</taxon>
        <taxon>Goodeidae</taxon>
        <taxon>Goodea</taxon>
    </lineage>
</organism>
<keyword evidence="2" id="KW-0677">Repeat</keyword>
<reference evidence="7 8" key="1">
    <citation type="submission" date="2021-06" db="EMBL/GenBank/DDBJ databases">
        <authorList>
            <person name="Palmer J.M."/>
        </authorList>
    </citation>
    <scope>NUCLEOTIDE SEQUENCE [LARGE SCALE GENOMIC DNA]</scope>
    <source>
        <strain evidence="7 8">GA_2019</strain>
        <tissue evidence="7">Muscle</tissue>
    </source>
</reference>
<accession>A0ABV0N645</accession>
<gene>
    <name evidence="7" type="primary">AGFG1</name>
    <name evidence="7" type="ORF">GOODEAATRI_023551</name>
</gene>
<dbReference type="PANTHER" id="PTHR46134:SF5">
    <property type="entry name" value="ARFGAP WITH FG REPEATS 1B"/>
    <property type="match status" value="1"/>
</dbReference>
<dbReference type="InterPro" id="IPR052248">
    <property type="entry name" value="Arf-GAP_FG-repeat_protein"/>
</dbReference>
<sequence>MATSAKRKQEETHLKMLREMTSLPANRKCFDCDQRGPTYVNMTVGSFVCTTCSGILRQIGLFTATSA</sequence>
<dbReference type="Gene3D" id="1.10.220.150">
    <property type="entry name" value="Arf GTPase activating protein"/>
    <property type="match status" value="1"/>
</dbReference>
<evidence type="ECO:0000313" key="8">
    <source>
        <dbReference type="Proteomes" id="UP001476798"/>
    </source>
</evidence>
<keyword evidence="4" id="KW-0862">Zinc</keyword>
<keyword evidence="3 5" id="KW-0863">Zinc-finger</keyword>
<comment type="caution">
    <text evidence="7">The sequence shown here is derived from an EMBL/GenBank/DDBJ whole genome shotgun (WGS) entry which is preliminary data.</text>
</comment>
<evidence type="ECO:0000256" key="2">
    <source>
        <dbReference type="ARBA" id="ARBA00022737"/>
    </source>
</evidence>
<dbReference type="Proteomes" id="UP001476798">
    <property type="component" value="Unassembled WGS sequence"/>
</dbReference>
<evidence type="ECO:0000256" key="5">
    <source>
        <dbReference type="PROSITE-ProRule" id="PRU00288"/>
    </source>
</evidence>
<keyword evidence="1" id="KW-0479">Metal-binding</keyword>
<dbReference type="InterPro" id="IPR001164">
    <property type="entry name" value="ArfGAP_dom"/>
</dbReference>
<dbReference type="EMBL" id="JAHRIO010022534">
    <property type="protein sequence ID" value="MEQ2166048.1"/>
    <property type="molecule type" value="Genomic_DNA"/>
</dbReference>
<dbReference type="PROSITE" id="PS50115">
    <property type="entry name" value="ARFGAP"/>
    <property type="match status" value="1"/>
</dbReference>
<dbReference type="Pfam" id="PF01412">
    <property type="entry name" value="ArfGap"/>
    <property type="match status" value="1"/>
</dbReference>
<proteinExistence type="predicted"/>
<protein>
    <submittedName>
        <fullName evidence="7">ArfGAP with FG repeats 1</fullName>
    </submittedName>
</protein>